<feature type="non-terminal residue" evidence="4">
    <location>
        <position position="283"/>
    </location>
</feature>
<dbReference type="GO" id="GO:0000400">
    <property type="term" value="F:four-way junction DNA binding"/>
    <property type="evidence" value="ECO:0007669"/>
    <property type="project" value="TreeGrafter"/>
</dbReference>
<keyword evidence="2" id="KW-0067">ATP-binding</keyword>
<dbReference type="SMART" id="SM00382">
    <property type="entry name" value="AAA"/>
    <property type="match status" value="1"/>
</dbReference>
<keyword evidence="5" id="KW-1185">Reference proteome</keyword>
<dbReference type="InterPro" id="IPR030548">
    <property type="entry name" value="RAD51B"/>
</dbReference>
<reference evidence="4 5" key="1">
    <citation type="journal article" date="2024" name="BMC Genomics">
        <title>Genome assembly of redclaw crayfish (Cherax quadricarinatus) provides insights into its immune adaptation and hypoxia tolerance.</title>
        <authorList>
            <person name="Liu Z."/>
            <person name="Zheng J."/>
            <person name="Li H."/>
            <person name="Fang K."/>
            <person name="Wang S."/>
            <person name="He J."/>
            <person name="Zhou D."/>
            <person name="Weng S."/>
            <person name="Chi M."/>
            <person name="Gu Z."/>
            <person name="He J."/>
            <person name="Li F."/>
            <person name="Wang M."/>
        </authorList>
    </citation>
    <scope>NUCLEOTIDE SEQUENCE [LARGE SCALE GENOMIC DNA]</scope>
    <source>
        <strain evidence="4">ZL_2023a</strain>
    </source>
</reference>
<evidence type="ECO:0000259" key="3">
    <source>
        <dbReference type="PROSITE" id="PS50162"/>
    </source>
</evidence>
<name>A0AAW0X1S6_CHEQU</name>
<dbReference type="GO" id="GO:0005524">
    <property type="term" value="F:ATP binding"/>
    <property type="evidence" value="ECO:0007669"/>
    <property type="project" value="UniProtKB-KW"/>
</dbReference>
<dbReference type="InterPro" id="IPR016467">
    <property type="entry name" value="DNA_recomb/repair_RecA-like"/>
</dbReference>
<dbReference type="Pfam" id="PF08423">
    <property type="entry name" value="Rad51"/>
    <property type="match status" value="1"/>
</dbReference>
<dbReference type="PROSITE" id="PS50162">
    <property type="entry name" value="RECA_2"/>
    <property type="match status" value="1"/>
</dbReference>
<dbReference type="GO" id="GO:0033063">
    <property type="term" value="C:Rad51B-Rad51C-Rad51D-XRCC2 complex"/>
    <property type="evidence" value="ECO:0007669"/>
    <property type="project" value="InterPro"/>
</dbReference>
<accession>A0AAW0X1S6</accession>
<dbReference type="Proteomes" id="UP001445076">
    <property type="component" value="Unassembled WGS sequence"/>
</dbReference>
<dbReference type="InterPro" id="IPR020588">
    <property type="entry name" value="RecA_ATP-bd"/>
</dbReference>
<evidence type="ECO:0000256" key="2">
    <source>
        <dbReference type="ARBA" id="ARBA00022840"/>
    </source>
</evidence>
<dbReference type="GO" id="GO:0140664">
    <property type="term" value="F:ATP-dependent DNA damage sensor activity"/>
    <property type="evidence" value="ECO:0007669"/>
    <property type="project" value="InterPro"/>
</dbReference>
<feature type="domain" description="RecA family profile 1" evidence="3">
    <location>
        <begin position="8"/>
        <end position="185"/>
    </location>
</feature>
<keyword evidence="1" id="KW-0547">Nucleotide-binding</keyword>
<dbReference type="AlphaFoldDB" id="A0AAW0X1S6"/>
<evidence type="ECO:0000313" key="4">
    <source>
        <dbReference type="EMBL" id="KAK8733833.1"/>
    </source>
</evidence>
<evidence type="ECO:0000313" key="5">
    <source>
        <dbReference type="Proteomes" id="UP001445076"/>
    </source>
</evidence>
<dbReference type="PANTHER" id="PTHR46456">
    <property type="entry name" value="DNA REPAIR PROTEIN RAD51 HOMOLOG 2"/>
    <property type="match status" value="1"/>
</dbReference>
<dbReference type="PANTHER" id="PTHR46456:SF1">
    <property type="entry name" value="DNA REPAIR PROTEIN RAD51 HOMOLOG 2"/>
    <property type="match status" value="1"/>
</dbReference>
<gene>
    <name evidence="4" type="ORF">OTU49_006198</name>
</gene>
<dbReference type="EMBL" id="JARKIK010000052">
    <property type="protein sequence ID" value="KAK8733833.1"/>
    <property type="molecule type" value="Genomic_DNA"/>
</dbReference>
<protein>
    <recommendedName>
        <fullName evidence="3">RecA family profile 1 domain-containing protein</fullName>
    </recommendedName>
</protein>
<dbReference type="GO" id="GO:0000724">
    <property type="term" value="P:double-strand break repair via homologous recombination"/>
    <property type="evidence" value="ECO:0007669"/>
    <property type="project" value="InterPro"/>
</dbReference>
<dbReference type="PIRSF" id="PIRSF005856">
    <property type="entry name" value="Rad51"/>
    <property type="match status" value="1"/>
</dbReference>
<evidence type="ECO:0000256" key="1">
    <source>
        <dbReference type="ARBA" id="ARBA00022741"/>
    </source>
</evidence>
<dbReference type="InterPro" id="IPR013632">
    <property type="entry name" value="Rad51_C"/>
</dbReference>
<proteinExistence type="predicted"/>
<comment type="caution">
    <text evidence="4">The sequence shown here is derived from an EMBL/GenBank/DDBJ whole genome shotgun (WGS) entry which is preliminary data.</text>
</comment>
<dbReference type="GO" id="GO:0003690">
    <property type="term" value="F:double-stranded DNA binding"/>
    <property type="evidence" value="ECO:0007669"/>
    <property type="project" value="TreeGrafter"/>
</dbReference>
<feature type="non-terminal residue" evidence="4">
    <location>
        <position position="1"/>
    </location>
</feature>
<dbReference type="GO" id="GO:0003697">
    <property type="term" value="F:single-stranded DNA binding"/>
    <property type="evidence" value="ECO:0007669"/>
    <property type="project" value="TreeGrafter"/>
</dbReference>
<dbReference type="Gene3D" id="3.40.50.300">
    <property type="entry name" value="P-loop containing nucleotide triphosphate hydrolases"/>
    <property type="match status" value="1"/>
</dbReference>
<dbReference type="InterPro" id="IPR003593">
    <property type="entry name" value="AAA+_ATPase"/>
</dbReference>
<dbReference type="GO" id="GO:0005657">
    <property type="term" value="C:replication fork"/>
    <property type="evidence" value="ECO:0007669"/>
    <property type="project" value="TreeGrafter"/>
</dbReference>
<sequence>FDLSEEEKNGSYWLGNHALDTMLHGGLHAGSITEFAGPSGVGKTQWCLYIAILSVLAKKKSNCNITVMYIDTETAFRPERIVEIINNKYPEHTTEIKEYLSRIYLYQPKTVSSLSEILESLEVIAVEKDVGMLIVDSIASLARKEIPATSSYSNIARTNQLASWAAKLKCIAQQLNICVVVTNQVTSRFAPEEPFITEEIQAVDVEDGELHPGWSDKTFSHHVTPALGNTWTHCVNTRFILQYTDSKSRQLIIAKSPVAPFATFSYTIGEGGIIIEEHDSFYS</sequence>
<organism evidence="4 5">
    <name type="scientific">Cherax quadricarinatus</name>
    <name type="common">Australian red claw crayfish</name>
    <dbReference type="NCBI Taxonomy" id="27406"/>
    <lineage>
        <taxon>Eukaryota</taxon>
        <taxon>Metazoa</taxon>
        <taxon>Ecdysozoa</taxon>
        <taxon>Arthropoda</taxon>
        <taxon>Crustacea</taxon>
        <taxon>Multicrustacea</taxon>
        <taxon>Malacostraca</taxon>
        <taxon>Eumalacostraca</taxon>
        <taxon>Eucarida</taxon>
        <taxon>Decapoda</taxon>
        <taxon>Pleocyemata</taxon>
        <taxon>Astacidea</taxon>
        <taxon>Parastacoidea</taxon>
        <taxon>Parastacidae</taxon>
        <taxon>Cherax</taxon>
    </lineage>
</organism>
<dbReference type="SUPFAM" id="SSF52540">
    <property type="entry name" value="P-loop containing nucleoside triphosphate hydrolases"/>
    <property type="match status" value="1"/>
</dbReference>
<dbReference type="InterPro" id="IPR027417">
    <property type="entry name" value="P-loop_NTPase"/>
</dbReference>